<reference evidence="2" key="1">
    <citation type="submission" date="2018-02" db="EMBL/GenBank/DDBJ databases">
        <title>Rhizophora mucronata_Transcriptome.</title>
        <authorList>
            <person name="Meera S.P."/>
            <person name="Sreeshan A."/>
            <person name="Augustine A."/>
        </authorList>
    </citation>
    <scope>NUCLEOTIDE SEQUENCE</scope>
    <source>
        <tissue evidence="2">Leaf</tissue>
    </source>
</reference>
<evidence type="ECO:0000256" key="1">
    <source>
        <dbReference type="SAM" id="Phobius"/>
    </source>
</evidence>
<dbReference type="AlphaFoldDB" id="A0A2P2PUH5"/>
<dbReference type="EMBL" id="GGEC01077795">
    <property type="protein sequence ID" value="MBX58279.1"/>
    <property type="molecule type" value="Transcribed_RNA"/>
</dbReference>
<protein>
    <submittedName>
        <fullName evidence="2">Uncharacterized protein</fullName>
    </submittedName>
</protein>
<accession>A0A2P2PUH5</accession>
<evidence type="ECO:0000313" key="2">
    <source>
        <dbReference type="EMBL" id="MBX58279.1"/>
    </source>
</evidence>
<keyword evidence="1" id="KW-0812">Transmembrane</keyword>
<proteinExistence type="predicted"/>
<name>A0A2P2PUH5_RHIMU</name>
<keyword evidence="1" id="KW-1133">Transmembrane helix</keyword>
<organism evidence="2">
    <name type="scientific">Rhizophora mucronata</name>
    <name type="common">Asiatic mangrove</name>
    <dbReference type="NCBI Taxonomy" id="61149"/>
    <lineage>
        <taxon>Eukaryota</taxon>
        <taxon>Viridiplantae</taxon>
        <taxon>Streptophyta</taxon>
        <taxon>Embryophyta</taxon>
        <taxon>Tracheophyta</taxon>
        <taxon>Spermatophyta</taxon>
        <taxon>Magnoliopsida</taxon>
        <taxon>eudicotyledons</taxon>
        <taxon>Gunneridae</taxon>
        <taxon>Pentapetalae</taxon>
        <taxon>rosids</taxon>
        <taxon>fabids</taxon>
        <taxon>Malpighiales</taxon>
        <taxon>Rhizophoraceae</taxon>
        <taxon>Rhizophora</taxon>
    </lineage>
</organism>
<sequence length="57" mass="6581">MMYRGEWVNNIMESSPLLLVMITLNLLVFKCTIQMGILGPLSYCRLYTDFSVLVVLH</sequence>
<feature type="transmembrane region" description="Helical" evidence="1">
    <location>
        <begin position="17"/>
        <end position="38"/>
    </location>
</feature>
<keyword evidence="1" id="KW-0472">Membrane</keyword>